<proteinExistence type="predicted"/>
<dbReference type="EMBL" id="JAACJK010000008">
    <property type="protein sequence ID" value="KAF5339437.1"/>
    <property type="molecule type" value="Genomic_DNA"/>
</dbReference>
<comment type="caution">
    <text evidence="1">The sequence shown here is derived from an EMBL/GenBank/DDBJ whole genome shotgun (WGS) entry which is preliminary data.</text>
</comment>
<accession>A0A8H5CCS9</accession>
<dbReference type="AlphaFoldDB" id="A0A8H5CCS9"/>
<keyword evidence="2" id="KW-1185">Reference proteome</keyword>
<reference evidence="1 2" key="1">
    <citation type="journal article" date="2020" name="ISME J.">
        <title>Uncovering the hidden diversity of litter-decomposition mechanisms in mushroom-forming fungi.</title>
        <authorList>
            <person name="Floudas D."/>
            <person name="Bentzer J."/>
            <person name="Ahren D."/>
            <person name="Johansson T."/>
            <person name="Persson P."/>
            <person name="Tunlid A."/>
        </authorList>
    </citation>
    <scope>NUCLEOTIDE SEQUENCE [LARGE SCALE GENOMIC DNA]</scope>
    <source>
        <strain evidence="1 2">CBS 175.51</strain>
    </source>
</reference>
<name>A0A8H5CCS9_9AGAR</name>
<protein>
    <submittedName>
        <fullName evidence="1">Uncharacterized protein</fullName>
    </submittedName>
</protein>
<dbReference type="Proteomes" id="UP000541558">
    <property type="component" value="Unassembled WGS sequence"/>
</dbReference>
<sequence>MTSANFVDVLDVVQAGGPLSVHGTPLCQTFHFCVIQKDTLPESKTHIHKHPGPGEPSPFLGRFVFDLRDDERRGIVDGGWKARNREYIIATIRTTEVTDLNEPKKPAAHHHHPEILQHRRRRDLSLATHRIVDPTAVRRRLGEHGEPMDPRRVGKWQPVGRDVDAVYGSLRTSRL</sequence>
<organism evidence="1 2">
    <name type="scientific">Ephemerocybe angulata</name>
    <dbReference type="NCBI Taxonomy" id="980116"/>
    <lineage>
        <taxon>Eukaryota</taxon>
        <taxon>Fungi</taxon>
        <taxon>Dikarya</taxon>
        <taxon>Basidiomycota</taxon>
        <taxon>Agaricomycotina</taxon>
        <taxon>Agaricomycetes</taxon>
        <taxon>Agaricomycetidae</taxon>
        <taxon>Agaricales</taxon>
        <taxon>Agaricineae</taxon>
        <taxon>Psathyrellaceae</taxon>
        <taxon>Ephemerocybe</taxon>
    </lineage>
</organism>
<evidence type="ECO:0000313" key="1">
    <source>
        <dbReference type="EMBL" id="KAF5339437.1"/>
    </source>
</evidence>
<gene>
    <name evidence="1" type="ORF">D9611_009822</name>
</gene>
<evidence type="ECO:0000313" key="2">
    <source>
        <dbReference type="Proteomes" id="UP000541558"/>
    </source>
</evidence>